<dbReference type="SUPFAM" id="SSF88946">
    <property type="entry name" value="Sigma2 domain of RNA polymerase sigma factors"/>
    <property type="match status" value="1"/>
</dbReference>
<accession>A0A9E9C888</accession>
<dbReference type="Pfam" id="PF04542">
    <property type="entry name" value="Sigma70_r2"/>
    <property type="match status" value="1"/>
</dbReference>
<dbReference type="InterPro" id="IPR014284">
    <property type="entry name" value="RNA_pol_sigma-70_dom"/>
</dbReference>
<dbReference type="CDD" id="cd06171">
    <property type="entry name" value="Sigma70_r4"/>
    <property type="match status" value="1"/>
</dbReference>
<dbReference type="PANTHER" id="PTHR43133:SF62">
    <property type="entry name" value="RNA POLYMERASE SIGMA FACTOR SIGZ"/>
    <property type="match status" value="1"/>
</dbReference>
<comment type="similarity">
    <text evidence="1">Belongs to the sigma-70 factor family. ECF subfamily.</text>
</comment>
<dbReference type="InterPro" id="IPR013324">
    <property type="entry name" value="RNA_pol_sigma_r3/r4-like"/>
</dbReference>
<dbReference type="RefSeq" id="WP_268607554.1">
    <property type="nucleotide sequence ID" value="NZ_CP113797.1"/>
</dbReference>
<dbReference type="InterPro" id="IPR013325">
    <property type="entry name" value="RNA_pol_sigma_r2"/>
</dbReference>
<dbReference type="AlphaFoldDB" id="A0A9E9C888"/>
<evidence type="ECO:0000313" key="9">
    <source>
        <dbReference type="Proteomes" id="UP001163152"/>
    </source>
</evidence>
<dbReference type="GO" id="GO:0006352">
    <property type="term" value="P:DNA-templated transcription initiation"/>
    <property type="evidence" value="ECO:0007669"/>
    <property type="project" value="InterPro"/>
</dbReference>
<proteinExistence type="inferred from homology"/>
<dbReference type="PANTHER" id="PTHR43133">
    <property type="entry name" value="RNA POLYMERASE ECF-TYPE SIGMA FACTO"/>
    <property type="match status" value="1"/>
</dbReference>
<gene>
    <name evidence="8" type="ORF">OXH18_13250</name>
</gene>
<feature type="domain" description="RNA polymerase sigma-70 region 4" evidence="7">
    <location>
        <begin position="140"/>
        <end position="189"/>
    </location>
</feature>
<sequence length="196" mass="21793">MPLEPPGSPDPSLSSQTDAELYLALRVGNTAALGILYDRHAGLVFGLAMKILGVAQEAEDLTQDIFLTLARGCSYDPNRGSLRTFLAILTRSRAIDRLRSRRTAQTAQGRWQPSREQEITANVPLEQVTQTEQSQEVQAALAQLSDNQQQILRMAYYDGLSQSEIAKQLDIPLGTVKARARRGLLKLRESLINYRQ</sequence>
<evidence type="ECO:0000256" key="2">
    <source>
        <dbReference type="ARBA" id="ARBA00023015"/>
    </source>
</evidence>
<dbReference type="Proteomes" id="UP001163152">
    <property type="component" value="Chromosome"/>
</dbReference>
<dbReference type="Gene3D" id="1.10.1740.10">
    <property type="match status" value="1"/>
</dbReference>
<evidence type="ECO:0000256" key="3">
    <source>
        <dbReference type="ARBA" id="ARBA00023082"/>
    </source>
</evidence>
<dbReference type="InterPro" id="IPR036388">
    <property type="entry name" value="WH-like_DNA-bd_sf"/>
</dbReference>
<reference evidence="8" key="1">
    <citation type="submission" date="2022-12" db="EMBL/GenBank/DDBJ databases">
        <title>Polyphasic identification of a Novel Hot-Spring Cyanobacterium Ocullathermofonsia sinensis gen nov. sp. nov. and Genomic Insights on its Adaptations to the Thermal Habitat.</title>
        <authorList>
            <person name="Daroch M."/>
            <person name="Tang J."/>
            <person name="Jiang Y."/>
        </authorList>
    </citation>
    <scope>NUCLEOTIDE SEQUENCE</scope>
    <source>
        <strain evidence="8">PKUAC-SCTA174</strain>
    </source>
</reference>
<dbReference type="GO" id="GO:0016987">
    <property type="term" value="F:sigma factor activity"/>
    <property type="evidence" value="ECO:0007669"/>
    <property type="project" value="UniProtKB-KW"/>
</dbReference>
<evidence type="ECO:0000259" key="6">
    <source>
        <dbReference type="Pfam" id="PF04542"/>
    </source>
</evidence>
<dbReference type="Pfam" id="PF04545">
    <property type="entry name" value="Sigma70_r4"/>
    <property type="match status" value="1"/>
</dbReference>
<dbReference type="NCBIfam" id="TIGR02937">
    <property type="entry name" value="sigma70-ECF"/>
    <property type="match status" value="1"/>
</dbReference>
<organism evidence="8 9">
    <name type="scientific">Thermocoleostomius sinensis A174</name>
    <dbReference type="NCBI Taxonomy" id="2016057"/>
    <lineage>
        <taxon>Bacteria</taxon>
        <taxon>Bacillati</taxon>
        <taxon>Cyanobacteriota</taxon>
        <taxon>Cyanophyceae</taxon>
        <taxon>Oculatellales</taxon>
        <taxon>Oculatellaceae</taxon>
        <taxon>Thermocoleostomius</taxon>
    </lineage>
</organism>
<keyword evidence="3" id="KW-0731">Sigma factor</keyword>
<evidence type="ECO:0000256" key="1">
    <source>
        <dbReference type="ARBA" id="ARBA00010641"/>
    </source>
</evidence>
<dbReference type="InterPro" id="IPR007630">
    <property type="entry name" value="RNA_pol_sigma70_r4"/>
</dbReference>
<evidence type="ECO:0000259" key="7">
    <source>
        <dbReference type="Pfam" id="PF04545"/>
    </source>
</evidence>
<protein>
    <submittedName>
        <fullName evidence="8">Sigma-70 family RNA polymerase sigma factor</fullName>
    </submittedName>
</protein>
<evidence type="ECO:0000313" key="8">
    <source>
        <dbReference type="EMBL" id="WAL58157.1"/>
    </source>
</evidence>
<dbReference type="KEGG" id="tsin:OXH18_13250"/>
<keyword evidence="5" id="KW-0804">Transcription</keyword>
<dbReference type="EMBL" id="CP113797">
    <property type="protein sequence ID" value="WAL58157.1"/>
    <property type="molecule type" value="Genomic_DNA"/>
</dbReference>
<evidence type="ECO:0000256" key="4">
    <source>
        <dbReference type="ARBA" id="ARBA00023125"/>
    </source>
</evidence>
<dbReference type="SUPFAM" id="SSF88659">
    <property type="entry name" value="Sigma3 and sigma4 domains of RNA polymerase sigma factors"/>
    <property type="match status" value="1"/>
</dbReference>
<feature type="domain" description="RNA polymerase sigma-70 region 2" evidence="6">
    <location>
        <begin position="36"/>
        <end position="102"/>
    </location>
</feature>
<dbReference type="InterPro" id="IPR007627">
    <property type="entry name" value="RNA_pol_sigma70_r2"/>
</dbReference>
<evidence type="ECO:0000256" key="5">
    <source>
        <dbReference type="ARBA" id="ARBA00023163"/>
    </source>
</evidence>
<keyword evidence="9" id="KW-1185">Reference proteome</keyword>
<keyword evidence="2" id="KW-0805">Transcription regulation</keyword>
<name>A0A9E9C888_9CYAN</name>
<keyword evidence="4" id="KW-0238">DNA-binding</keyword>
<dbReference type="Gene3D" id="1.10.10.10">
    <property type="entry name" value="Winged helix-like DNA-binding domain superfamily/Winged helix DNA-binding domain"/>
    <property type="match status" value="1"/>
</dbReference>
<dbReference type="InterPro" id="IPR039425">
    <property type="entry name" value="RNA_pol_sigma-70-like"/>
</dbReference>
<dbReference type="NCBIfam" id="NF009172">
    <property type="entry name" value="PRK12519.1"/>
    <property type="match status" value="1"/>
</dbReference>
<dbReference type="GO" id="GO:0003677">
    <property type="term" value="F:DNA binding"/>
    <property type="evidence" value="ECO:0007669"/>
    <property type="project" value="UniProtKB-KW"/>
</dbReference>